<keyword evidence="3" id="KW-0805">Transcription regulation</keyword>
<keyword evidence="4" id="KW-0238">DNA-binding</keyword>
<evidence type="ECO:0000256" key="5">
    <source>
        <dbReference type="ARBA" id="ARBA00023163"/>
    </source>
</evidence>
<comment type="caution">
    <text evidence="9">The sequence shown here is derived from an EMBL/GenBank/DDBJ whole genome shotgun (WGS) entry which is preliminary data.</text>
</comment>
<feature type="domain" description="R" evidence="8">
    <location>
        <begin position="229"/>
        <end position="246"/>
    </location>
</feature>
<evidence type="ECO:0000256" key="3">
    <source>
        <dbReference type="ARBA" id="ARBA00023015"/>
    </source>
</evidence>
<comment type="subcellular location">
    <subcellularLocation>
        <location evidence="1">Nucleus</location>
    </subcellularLocation>
</comment>
<evidence type="ECO:0000313" key="10">
    <source>
        <dbReference type="Proteomes" id="UP000243975"/>
    </source>
</evidence>
<dbReference type="Gramene" id="KVH92546">
    <property type="protein sequence ID" value="KVH92546"/>
    <property type="gene ID" value="Ccrd_005368"/>
</dbReference>
<evidence type="ECO:0000259" key="7">
    <source>
        <dbReference type="PROSITE" id="PS51369"/>
    </source>
</evidence>
<keyword evidence="6" id="KW-0539">Nucleus</keyword>
<dbReference type="InterPro" id="IPR017887">
    <property type="entry name" value="TF_TCP_subgr"/>
</dbReference>
<sequence>MKSSFINMFPPNSSFPHDLPSSTNHVFPPLNSFSNHELYDVDHFKYLQMHHDPCESLFNAYNNTAPPPPPPVMQNVTTISQDFLESSGLPNCEEYGHDDLLDSVVSRYKKKMVATTRKDGHRKINTAQGPRDRRVRFSIQIAQKFFGLQDLLGFDRASKTLDWLLTNSVTAIKELVEETNQASSDESRQKFLETIIGKKESVIKCGDGKKKKTRQKCTAGCGVNNAARDQSRAEARARARERTRAKMLVKKLDDDDLVPDSKLSLMDSGGCWSEIDQPQSDYKNLRWECIMDQEQMSRQSKDSSSLYTSLYQNLEYYFMSSR</sequence>
<dbReference type="InterPro" id="IPR005333">
    <property type="entry name" value="Transcription_factor_TCP"/>
</dbReference>
<feature type="domain" description="TCP" evidence="7">
    <location>
        <begin position="117"/>
        <end position="175"/>
    </location>
</feature>
<evidence type="ECO:0000313" key="9">
    <source>
        <dbReference type="EMBL" id="KVH92546.1"/>
    </source>
</evidence>
<dbReference type="Proteomes" id="UP000243975">
    <property type="component" value="Unassembled WGS sequence"/>
</dbReference>
<dbReference type="GO" id="GO:0005634">
    <property type="term" value="C:nucleus"/>
    <property type="evidence" value="ECO:0007669"/>
    <property type="project" value="UniProtKB-SubCell"/>
</dbReference>
<evidence type="ECO:0000256" key="1">
    <source>
        <dbReference type="ARBA" id="ARBA00004123"/>
    </source>
</evidence>
<dbReference type="InterPro" id="IPR017888">
    <property type="entry name" value="CYC/TB1_R_domain"/>
</dbReference>
<evidence type="ECO:0000256" key="4">
    <source>
        <dbReference type="ARBA" id="ARBA00023125"/>
    </source>
</evidence>
<dbReference type="GO" id="GO:0003700">
    <property type="term" value="F:DNA-binding transcription factor activity"/>
    <property type="evidence" value="ECO:0007669"/>
    <property type="project" value="InterPro"/>
</dbReference>
<evidence type="ECO:0000256" key="2">
    <source>
        <dbReference type="ARBA" id="ARBA00022473"/>
    </source>
</evidence>
<dbReference type="GO" id="GO:2000032">
    <property type="term" value="P:regulation of secondary shoot formation"/>
    <property type="evidence" value="ECO:0007669"/>
    <property type="project" value="TreeGrafter"/>
</dbReference>
<dbReference type="PROSITE" id="PS51370">
    <property type="entry name" value="R"/>
    <property type="match status" value="1"/>
</dbReference>
<keyword evidence="5" id="KW-0804">Transcription</keyword>
<evidence type="ECO:0000256" key="6">
    <source>
        <dbReference type="ARBA" id="ARBA00023242"/>
    </source>
</evidence>
<dbReference type="EMBL" id="LEKV01004813">
    <property type="protein sequence ID" value="KVH92546.1"/>
    <property type="molecule type" value="Genomic_DNA"/>
</dbReference>
<accession>A0A124SC34</accession>
<reference evidence="9 10" key="1">
    <citation type="journal article" date="2016" name="Sci. Rep.">
        <title>The genome sequence of the outbreeding globe artichoke constructed de novo incorporating a phase-aware low-pass sequencing strategy of F1 progeny.</title>
        <authorList>
            <person name="Scaglione D."/>
            <person name="Reyes-Chin-Wo S."/>
            <person name="Acquadro A."/>
            <person name="Froenicke L."/>
            <person name="Portis E."/>
            <person name="Beitel C."/>
            <person name="Tirone M."/>
            <person name="Mauro R."/>
            <person name="Lo Monaco A."/>
            <person name="Mauromicale G."/>
            <person name="Faccioli P."/>
            <person name="Cattivelli L."/>
            <person name="Rieseberg L."/>
            <person name="Michelmore R."/>
            <person name="Lanteri S."/>
        </authorList>
    </citation>
    <scope>NUCLEOTIDE SEQUENCE [LARGE SCALE GENOMIC DNA]</scope>
    <source>
        <strain evidence="9">2C</strain>
    </source>
</reference>
<keyword evidence="10" id="KW-1185">Reference proteome</keyword>
<keyword evidence="2" id="KW-0217">Developmental protein</keyword>
<dbReference type="STRING" id="59895.A0A124SC34"/>
<name>A0A124SC34_CYNCS</name>
<dbReference type="AlphaFoldDB" id="A0A124SC34"/>
<protein>
    <submittedName>
        <fullName evidence="9">CYC/TB1, R domain-containing protein</fullName>
    </submittedName>
</protein>
<evidence type="ECO:0000259" key="8">
    <source>
        <dbReference type="PROSITE" id="PS51370"/>
    </source>
</evidence>
<proteinExistence type="predicted"/>
<dbReference type="PANTHER" id="PTHR31072:SF224">
    <property type="entry name" value="TRANSCRIPTION FACTOR TCP1"/>
    <property type="match status" value="1"/>
</dbReference>
<dbReference type="Pfam" id="PF03634">
    <property type="entry name" value="TCP"/>
    <property type="match status" value="1"/>
</dbReference>
<dbReference type="GO" id="GO:0043565">
    <property type="term" value="F:sequence-specific DNA binding"/>
    <property type="evidence" value="ECO:0007669"/>
    <property type="project" value="TreeGrafter"/>
</dbReference>
<dbReference type="PROSITE" id="PS51369">
    <property type="entry name" value="TCP"/>
    <property type="match status" value="1"/>
</dbReference>
<gene>
    <name evidence="9" type="ORF">Ccrd_005368</name>
</gene>
<organism evidence="9 10">
    <name type="scientific">Cynara cardunculus var. scolymus</name>
    <name type="common">Globe artichoke</name>
    <name type="synonym">Cynara scolymus</name>
    <dbReference type="NCBI Taxonomy" id="59895"/>
    <lineage>
        <taxon>Eukaryota</taxon>
        <taxon>Viridiplantae</taxon>
        <taxon>Streptophyta</taxon>
        <taxon>Embryophyta</taxon>
        <taxon>Tracheophyta</taxon>
        <taxon>Spermatophyta</taxon>
        <taxon>Magnoliopsida</taxon>
        <taxon>eudicotyledons</taxon>
        <taxon>Gunneridae</taxon>
        <taxon>Pentapetalae</taxon>
        <taxon>asterids</taxon>
        <taxon>campanulids</taxon>
        <taxon>Asterales</taxon>
        <taxon>Asteraceae</taxon>
        <taxon>Carduoideae</taxon>
        <taxon>Cardueae</taxon>
        <taxon>Carduinae</taxon>
        <taxon>Cynara</taxon>
    </lineage>
</organism>
<dbReference type="PANTHER" id="PTHR31072">
    <property type="entry name" value="TRANSCRIPTION FACTOR TCP4-RELATED"/>
    <property type="match status" value="1"/>
</dbReference>